<evidence type="ECO:0000256" key="8">
    <source>
        <dbReference type="ARBA" id="ARBA00023015"/>
    </source>
</evidence>
<dbReference type="EC" id="2.1.1.354" evidence="2"/>
<dbReference type="EMBL" id="JBJUIK010000011">
    <property type="protein sequence ID" value="KAL3514918.1"/>
    <property type="molecule type" value="Genomic_DNA"/>
</dbReference>
<feature type="region of interest" description="Disordered" evidence="14">
    <location>
        <begin position="584"/>
        <end position="604"/>
    </location>
</feature>
<name>A0ABD2Z5Z8_9GENT</name>
<evidence type="ECO:0000256" key="2">
    <source>
        <dbReference type="ARBA" id="ARBA00012182"/>
    </source>
</evidence>
<keyword evidence="6" id="KW-0156">Chromatin regulator</keyword>
<dbReference type="InterPro" id="IPR001214">
    <property type="entry name" value="SET_dom"/>
</dbReference>
<keyword evidence="8" id="KW-0805">Transcription regulation</keyword>
<keyword evidence="9" id="KW-0804">Transcription</keyword>
<dbReference type="InterPro" id="IPR046341">
    <property type="entry name" value="SET_dom_sf"/>
</dbReference>
<evidence type="ECO:0000313" key="19">
    <source>
        <dbReference type="Proteomes" id="UP001630127"/>
    </source>
</evidence>
<dbReference type="GO" id="GO:0005634">
    <property type="term" value="C:nucleus"/>
    <property type="evidence" value="ECO:0007669"/>
    <property type="project" value="UniProtKB-SubCell"/>
</dbReference>
<dbReference type="InterPro" id="IPR044570">
    <property type="entry name" value="Set1-like"/>
</dbReference>
<dbReference type="InterPro" id="IPR035445">
    <property type="entry name" value="GYF-like_dom_sf"/>
</dbReference>
<dbReference type="SMART" id="SM00508">
    <property type="entry name" value="PostSET"/>
    <property type="match status" value="1"/>
</dbReference>
<sequence length="1193" mass="133197">MVSSLLCSSGGNTQLQEYENCFPSRKRMKVASLVLPDEDHIESSVELSLGCLNDVCISSSCCNGNEKVGSNTRTEMSFQSTGNSGDVKQSFDVSGSSYHVKTHATPSVPLYVTGWMYVNQNGQMCGPYIQEQLCDGLATGFLPEELPVYPILNGALTNSVPLKYFKQFPDHIPTGFAYLAAASSGLKPPSHCPMGPDRNAQTSGNYCGFDSKYEASSSGEARMTMAQSLPLSGESSWLFVDDDGRKHGPYTLIQLYSWCRFGYLHNSVMVYHVENKFEPFTLQSLIDTWGMAMGGAESMSYVESEGTDMSVNFISKVSGELCSQLHSGIMKAARRFMLDEIVSHIILEFIATKKAHKQSKPEAIHLSVETSASDGRMSKTLHGRKEYTNYGCEAEVIEQQCPITAVMPPVCLKSVGNFKNFWGTYVVVCRMLFDSCIEVMWNAVFYDTIAEYSCNWRKRKRWYTPTVSVELGIPSKQYLEPLAKLPAEDCEVEQESSECDADLPPGFETMTKAVDSKFSDCILEIVLADLHLSAKMSLVKYVERLLEEQVVKVVDSLKDVNFTEVATDTSCASDFMIGQHSPRTVSVSKASPSNDVQKSSQSGEPFQQKTVYECQTCVTDFLPSVFSNLEVPLDDVCSKVLINKLRPMKFKCNSRTCISSQTCRVRPSRSHVSVPRMTLDSVLTMCRLKVHNDVLRELKLLLFDDTISGILMTSTPLKKFGKTDNCKGLVSRRLDENSFGELNRKGERSSRVFELSGKHTYYRKKKLARRNSGSFSQSAATTGIIGLLRQSVEKPRKHSEDISDTARLENTVVNSETHALQNPRTDVDNAANVLGDCLVLDDVSSKELEKVAQEVKVTEYVPSFSRKNPTFSTDDTKDLEKIARSRSHKFTNSKVLSSGWLEKLPNYPASEVVKMKRKQLVDDTAQSQSQKALRFSKGAGKQAAPKHVKVGKIRMTCKSRMAKPFPQSEGCARCSVNGWEWRKWSLNASPVDRARTRGATHVHAQNITSDAPGSRLSSIKGLSARTNRVKLRNLLAAAEGADLLKATQLKARKKRLRFQRSKIHDWGLVALEPIEAEDFVIEYVGELIRPRISDIRERHYEKMGIGSSYLFRLDDGYVVDATKRGGIARFINHSCEPNCYTKVISVEGEKKIFIYAKRHIAAGEEITYNYKFPLEEKKIPCNCGSRRCRGSLN</sequence>
<dbReference type="Pfam" id="PF02213">
    <property type="entry name" value="GYF"/>
    <property type="match status" value="1"/>
</dbReference>
<evidence type="ECO:0000256" key="11">
    <source>
        <dbReference type="ARBA" id="ARBA00047571"/>
    </source>
</evidence>
<dbReference type="SUPFAM" id="SSF55277">
    <property type="entry name" value="GYF domain"/>
    <property type="match status" value="1"/>
</dbReference>
<evidence type="ECO:0000313" key="18">
    <source>
        <dbReference type="EMBL" id="KAL3514918.1"/>
    </source>
</evidence>
<dbReference type="AlphaFoldDB" id="A0ABD2Z5Z8"/>
<evidence type="ECO:0000256" key="6">
    <source>
        <dbReference type="ARBA" id="ARBA00022853"/>
    </source>
</evidence>
<dbReference type="GO" id="GO:0032259">
    <property type="term" value="P:methylation"/>
    <property type="evidence" value="ECO:0007669"/>
    <property type="project" value="UniProtKB-KW"/>
</dbReference>
<dbReference type="GO" id="GO:0003723">
    <property type="term" value="F:RNA binding"/>
    <property type="evidence" value="ECO:0007669"/>
    <property type="project" value="UniProtKB-KW"/>
</dbReference>
<dbReference type="PANTHER" id="PTHR45814:SF2">
    <property type="entry name" value="HISTONE-LYSINE N-METHYLTRANSFERASE SETD1"/>
    <property type="match status" value="1"/>
</dbReference>
<evidence type="ECO:0000256" key="10">
    <source>
        <dbReference type="ARBA" id="ARBA00023242"/>
    </source>
</evidence>
<protein>
    <recommendedName>
        <fullName evidence="2">[histone H3]-lysine(4) N-trimethyltransferase</fullName>
        <ecNumber evidence="2">2.1.1.354</ecNumber>
    </recommendedName>
</protein>
<keyword evidence="4" id="KW-0808">Transferase</keyword>
<keyword evidence="3" id="KW-0489">Methyltransferase</keyword>
<comment type="catalytic activity">
    <reaction evidence="12">
        <text>N(6)-methyl-L-lysyl(4)-[histone H3] + S-adenosyl-L-methionine = N(6),N(6)-dimethyl-L-lysyl(4)-[histone H3] + S-adenosyl-L-homocysteine + H(+)</text>
        <dbReference type="Rhea" id="RHEA:60268"/>
        <dbReference type="Rhea" id="RHEA-COMP:15540"/>
        <dbReference type="Rhea" id="RHEA-COMP:15543"/>
        <dbReference type="ChEBI" id="CHEBI:15378"/>
        <dbReference type="ChEBI" id="CHEBI:57856"/>
        <dbReference type="ChEBI" id="CHEBI:59789"/>
        <dbReference type="ChEBI" id="CHEBI:61929"/>
        <dbReference type="ChEBI" id="CHEBI:61976"/>
    </reaction>
</comment>
<feature type="domain" description="Post-SET" evidence="17">
    <location>
        <begin position="1177"/>
        <end position="1193"/>
    </location>
</feature>
<feature type="domain" description="GYF" evidence="16">
    <location>
        <begin position="234"/>
        <end position="290"/>
    </location>
</feature>
<dbReference type="Proteomes" id="UP001630127">
    <property type="component" value="Unassembled WGS sequence"/>
</dbReference>
<evidence type="ECO:0000256" key="9">
    <source>
        <dbReference type="ARBA" id="ARBA00023163"/>
    </source>
</evidence>
<dbReference type="PROSITE" id="PS50868">
    <property type="entry name" value="POST_SET"/>
    <property type="match status" value="1"/>
</dbReference>
<evidence type="ECO:0000256" key="4">
    <source>
        <dbReference type="ARBA" id="ARBA00022679"/>
    </source>
</evidence>
<dbReference type="SMART" id="SM00444">
    <property type="entry name" value="GYF"/>
    <property type="match status" value="1"/>
</dbReference>
<keyword evidence="19" id="KW-1185">Reference proteome</keyword>
<keyword evidence="7" id="KW-0694">RNA-binding</keyword>
<gene>
    <name evidence="18" type="ORF">ACH5RR_027635</name>
</gene>
<dbReference type="PROSITE" id="PS50829">
    <property type="entry name" value="GYF"/>
    <property type="match status" value="1"/>
</dbReference>
<dbReference type="InterPro" id="IPR037841">
    <property type="entry name" value="SET_SETD1A/B"/>
</dbReference>
<dbReference type="PANTHER" id="PTHR45814">
    <property type="entry name" value="HISTONE-LYSINE N-METHYLTRANSFERASE SETD1"/>
    <property type="match status" value="1"/>
</dbReference>
<keyword evidence="10" id="KW-0539">Nucleus</keyword>
<organism evidence="18 19">
    <name type="scientific">Cinchona calisaya</name>
    <dbReference type="NCBI Taxonomy" id="153742"/>
    <lineage>
        <taxon>Eukaryota</taxon>
        <taxon>Viridiplantae</taxon>
        <taxon>Streptophyta</taxon>
        <taxon>Embryophyta</taxon>
        <taxon>Tracheophyta</taxon>
        <taxon>Spermatophyta</taxon>
        <taxon>Magnoliopsida</taxon>
        <taxon>eudicotyledons</taxon>
        <taxon>Gunneridae</taxon>
        <taxon>Pentapetalae</taxon>
        <taxon>asterids</taxon>
        <taxon>lamiids</taxon>
        <taxon>Gentianales</taxon>
        <taxon>Rubiaceae</taxon>
        <taxon>Cinchonoideae</taxon>
        <taxon>Cinchoneae</taxon>
        <taxon>Cinchona</taxon>
    </lineage>
</organism>
<keyword evidence="5" id="KW-0949">S-adenosyl-L-methionine</keyword>
<dbReference type="CDD" id="cd19169">
    <property type="entry name" value="SET_SETD1"/>
    <property type="match status" value="1"/>
</dbReference>
<comment type="catalytic activity">
    <reaction evidence="13">
        <text>N(6),N(6)-dimethyl-L-lysyl(4)-[histone H3] + S-adenosyl-L-methionine = N(6),N(6),N(6)-trimethyl-L-lysyl(4)-[histone H3] + S-adenosyl-L-homocysteine + H(+)</text>
        <dbReference type="Rhea" id="RHEA:60272"/>
        <dbReference type="Rhea" id="RHEA-COMP:15537"/>
        <dbReference type="Rhea" id="RHEA-COMP:15540"/>
        <dbReference type="ChEBI" id="CHEBI:15378"/>
        <dbReference type="ChEBI" id="CHEBI:57856"/>
        <dbReference type="ChEBI" id="CHEBI:59789"/>
        <dbReference type="ChEBI" id="CHEBI:61961"/>
        <dbReference type="ChEBI" id="CHEBI:61976"/>
    </reaction>
</comment>
<comment type="catalytic activity">
    <reaction evidence="11">
        <text>L-lysyl(4)-[histone H3] + 3 S-adenosyl-L-methionine = N(6),N(6),N(6)-trimethyl-L-lysyl(4)-[histone H3] + 3 S-adenosyl-L-homocysteine + 3 H(+)</text>
        <dbReference type="Rhea" id="RHEA:60260"/>
        <dbReference type="Rhea" id="RHEA-COMP:15537"/>
        <dbReference type="Rhea" id="RHEA-COMP:15547"/>
        <dbReference type="ChEBI" id="CHEBI:15378"/>
        <dbReference type="ChEBI" id="CHEBI:29969"/>
        <dbReference type="ChEBI" id="CHEBI:57856"/>
        <dbReference type="ChEBI" id="CHEBI:59789"/>
        <dbReference type="ChEBI" id="CHEBI:61961"/>
        <dbReference type="EC" id="2.1.1.354"/>
    </reaction>
</comment>
<dbReference type="SMART" id="SM00317">
    <property type="entry name" value="SET"/>
    <property type="match status" value="1"/>
</dbReference>
<dbReference type="InterPro" id="IPR003616">
    <property type="entry name" value="Post-SET_dom"/>
</dbReference>
<accession>A0ABD2Z5Z8</accession>
<evidence type="ECO:0000259" key="15">
    <source>
        <dbReference type="PROSITE" id="PS50280"/>
    </source>
</evidence>
<evidence type="ECO:0000256" key="3">
    <source>
        <dbReference type="ARBA" id="ARBA00022603"/>
    </source>
</evidence>
<dbReference type="Gene3D" id="3.30.1490.40">
    <property type="match status" value="1"/>
</dbReference>
<dbReference type="Pfam" id="PF00856">
    <property type="entry name" value="SET"/>
    <property type="match status" value="1"/>
</dbReference>
<proteinExistence type="predicted"/>
<comment type="subcellular location">
    <subcellularLocation>
        <location evidence="1">Nucleus</location>
    </subcellularLocation>
</comment>
<dbReference type="SUPFAM" id="SSF82199">
    <property type="entry name" value="SET domain"/>
    <property type="match status" value="1"/>
</dbReference>
<dbReference type="GO" id="GO:0140999">
    <property type="term" value="F:histone H3K4 trimethyltransferase activity"/>
    <property type="evidence" value="ECO:0007669"/>
    <property type="project" value="UniProtKB-EC"/>
</dbReference>
<evidence type="ECO:0000256" key="5">
    <source>
        <dbReference type="ARBA" id="ARBA00022691"/>
    </source>
</evidence>
<evidence type="ECO:0000259" key="16">
    <source>
        <dbReference type="PROSITE" id="PS50829"/>
    </source>
</evidence>
<evidence type="ECO:0000256" key="14">
    <source>
        <dbReference type="SAM" id="MobiDB-lite"/>
    </source>
</evidence>
<evidence type="ECO:0000256" key="13">
    <source>
        <dbReference type="ARBA" id="ARBA00049129"/>
    </source>
</evidence>
<dbReference type="PROSITE" id="PS50280">
    <property type="entry name" value="SET"/>
    <property type="match status" value="1"/>
</dbReference>
<feature type="domain" description="SET" evidence="15">
    <location>
        <begin position="1054"/>
        <end position="1171"/>
    </location>
</feature>
<dbReference type="InterPro" id="IPR003169">
    <property type="entry name" value="GYF"/>
</dbReference>
<evidence type="ECO:0000256" key="7">
    <source>
        <dbReference type="ARBA" id="ARBA00022884"/>
    </source>
</evidence>
<evidence type="ECO:0000256" key="1">
    <source>
        <dbReference type="ARBA" id="ARBA00004123"/>
    </source>
</evidence>
<dbReference type="Gene3D" id="2.170.270.10">
    <property type="entry name" value="SET domain"/>
    <property type="match status" value="1"/>
</dbReference>
<reference evidence="18 19" key="1">
    <citation type="submission" date="2024-11" db="EMBL/GenBank/DDBJ databases">
        <title>A near-complete genome assembly of Cinchona calisaya.</title>
        <authorList>
            <person name="Lian D.C."/>
            <person name="Zhao X.W."/>
            <person name="Wei L."/>
        </authorList>
    </citation>
    <scope>NUCLEOTIDE SEQUENCE [LARGE SCALE GENOMIC DNA]</scope>
    <source>
        <tissue evidence="18">Nenye</tissue>
    </source>
</reference>
<evidence type="ECO:0000259" key="17">
    <source>
        <dbReference type="PROSITE" id="PS50868"/>
    </source>
</evidence>
<evidence type="ECO:0000256" key="12">
    <source>
        <dbReference type="ARBA" id="ARBA00047583"/>
    </source>
</evidence>
<comment type="caution">
    <text evidence="18">The sequence shown here is derived from an EMBL/GenBank/DDBJ whole genome shotgun (WGS) entry which is preliminary data.</text>
</comment>